<evidence type="ECO:0000256" key="9">
    <source>
        <dbReference type="SAM" id="Phobius"/>
    </source>
</evidence>
<comment type="subcellular location">
    <subcellularLocation>
        <location evidence="1">Cell membrane</location>
        <topology evidence="1">Multi-pass membrane protein</topology>
    </subcellularLocation>
</comment>
<feature type="transmembrane region" description="Helical" evidence="9">
    <location>
        <begin position="12"/>
        <end position="33"/>
    </location>
</feature>
<evidence type="ECO:0000256" key="5">
    <source>
        <dbReference type="ARBA" id="ARBA00022692"/>
    </source>
</evidence>
<dbReference type="GO" id="GO:0005886">
    <property type="term" value="C:plasma membrane"/>
    <property type="evidence" value="ECO:0007669"/>
    <property type="project" value="UniProtKB-SubCell"/>
</dbReference>
<dbReference type="AlphaFoldDB" id="A0A6L9STW5"/>
<keyword evidence="3" id="KW-1003">Cell membrane</keyword>
<accession>A0A6L9STW5</accession>
<evidence type="ECO:0000313" key="11">
    <source>
        <dbReference type="Proteomes" id="UP000483293"/>
    </source>
</evidence>
<dbReference type="CDD" id="cd06579">
    <property type="entry name" value="TM_PBP1_transp_AraH_like"/>
    <property type="match status" value="1"/>
</dbReference>
<evidence type="ECO:0000256" key="1">
    <source>
        <dbReference type="ARBA" id="ARBA00004651"/>
    </source>
</evidence>
<feature type="transmembrane region" description="Helical" evidence="9">
    <location>
        <begin position="240"/>
        <end position="258"/>
    </location>
</feature>
<keyword evidence="11" id="KW-1185">Reference proteome</keyword>
<keyword evidence="4" id="KW-0997">Cell inner membrane</keyword>
<keyword evidence="7 9" id="KW-0472">Membrane</keyword>
<dbReference type="Proteomes" id="UP000483293">
    <property type="component" value="Unassembled WGS sequence"/>
</dbReference>
<evidence type="ECO:0000256" key="8">
    <source>
        <dbReference type="ARBA" id="ARBA00039381"/>
    </source>
</evidence>
<keyword evidence="5 9" id="KW-0812">Transmembrane</keyword>
<evidence type="ECO:0000256" key="2">
    <source>
        <dbReference type="ARBA" id="ARBA00022448"/>
    </source>
</evidence>
<proteinExistence type="predicted"/>
<gene>
    <name evidence="10" type="ORF">GFD21_07315</name>
</gene>
<evidence type="ECO:0000256" key="7">
    <source>
        <dbReference type="ARBA" id="ARBA00023136"/>
    </source>
</evidence>
<organism evidence="10 11">
    <name type="scientific">Bifidobacterium platyrrhinorum</name>
    <dbReference type="NCBI Taxonomy" id="2661628"/>
    <lineage>
        <taxon>Bacteria</taxon>
        <taxon>Bacillati</taxon>
        <taxon>Actinomycetota</taxon>
        <taxon>Actinomycetes</taxon>
        <taxon>Bifidobacteriales</taxon>
        <taxon>Bifidobacteriaceae</taxon>
        <taxon>Bifidobacterium</taxon>
    </lineage>
</organism>
<dbReference type="EMBL" id="WHZV01000006">
    <property type="protein sequence ID" value="NEG55569.1"/>
    <property type="molecule type" value="Genomic_DNA"/>
</dbReference>
<dbReference type="PANTHER" id="PTHR32196">
    <property type="entry name" value="ABC TRANSPORTER PERMEASE PROTEIN YPHD-RELATED-RELATED"/>
    <property type="match status" value="1"/>
</dbReference>
<evidence type="ECO:0000256" key="3">
    <source>
        <dbReference type="ARBA" id="ARBA00022475"/>
    </source>
</evidence>
<comment type="caution">
    <text evidence="10">The sequence shown here is derived from an EMBL/GenBank/DDBJ whole genome shotgun (WGS) entry which is preliminary data.</text>
</comment>
<dbReference type="Pfam" id="PF02653">
    <property type="entry name" value="BPD_transp_2"/>
    <property type="match status" value="1"/>
</dbReference>
<protein>
    <recommendedName>
        <fullName evidence="8">Autoinducer 2 import system permease protein LsrD</fullName>
    </recommendedName>
</protein>
<feature type="transmembrane region" description="Helical" evidence="9">
    <location>
        <begin position="53"/>
        <end position="80"/>
    </location>
</feature>
<evidence type="ECO:0000256" key="4">
    <source>
        <dbReference type="ARBA" id="ARBA00022519"/>
    </source>
</evidence>
<keyword evidence="2" id="KW-0813">Transport</keyword>
<name>A0A6L9STW5_9BIFI</name>
<evidence type="ECO:0000256" key="6">
    <source>
        <dbReference type="ARBA" id="ARBA00022989"/>
    </source>
</evidence>
<dbReference type="RefSeq" id="WP_163197335.1">
    <property type="nucleotide sequence ID" value="NZ_WHZV01000006.1"/>
</dbReference>
<keyword evidence="6 9" id="KW-1133">Transmembrane helix</keyword>
<evidence type="ECO:0000313" key="10">
    <source>
        <dbReference type="EMBL" id="NEG55569.1"/>
    </source>
</evidence>
<feature type="transmembrane region" description="Helical" evidence="9">
    <location>
        <begin position="289"/>
        <end position="307"/>
    </location>
</feature>
<feature type="transmembrane region" description="Helical" evidence="9">
    <location>
        <begin position="156"/>
        <end position="178"/>
    </location>
</feature>
<dbReference type="PANTHER" id="PTHR32196:SF71">
    <property type="entry name" value="AUTOINDUCER 2 IMPORT SYSTEM PERMEASE PROTEIN LSRD"/>
    <property type="match status" value="1"/>
</dbReference>
<feature type="transmembrane region" description="Helical" evidence="9">
    <location>
        <begin position="209"/>
        <end position="228"/>
    </location>
</feature>
<dbReference type="GO" id="GO:0022857">
    <property type="term" value="F:transmembrane transporter activity"/>
    <property type="evidence" value="ECO:0007669"/>
    <property type="project" value="InterPro"/>
</dbReference>
<dbReference type="InterPro" id="IPR001851">
    <property type="entry name" value="ABC_transp_permease"/>
</dbReference>
<feature type="transmembrane region" description="Helical" evidence="9">
    <location>
        <begin position="92"/>
        <end position="114"/>
    </location>
</feature>
<sequence length="321" mass="33336">MKSFIRRYQWQEVLIGLLVIAVFIGTQLSPYFLNYLNLANSSVTFVPTALMGLGLFPIVVLGEIDISLTSTLAVSAVLYARCWEAGMPVVEGALISLAVAVVMGVVNGVLVAVAKLPSMAVTLGTMGAYRGAAYLIAGDAGINGIEGGYASLGSTWVGYIPVPVLVFAIVAFVIWVIMAKTNYGQYCYAIGNQAPAVKSAGISITFVKIVAYVLGAVTAWLAGVVWAGQYASARGDNADGTIMLVLTIVVLGGVSIFGGSGLTSGVVLAVALLFVVQSAMSLANVPGTTQTLISGLILLIAIVLPNLSRLKELIVKKPTTK</sequence>
<reference evidence="10 11" key="1">
    <citation type="submission" date="2019-10" db="EMBL/GenBank/DDBJ databases">
        <title>Bifidobacterium from non-human primates.</title>
        <authorList>
            <person name="Modesto M."/>
        </authorList>
    </citation>
    <scope>NUCLEOTIDE SEQUENCE [LARGE SCALE GENOMIC DNA]</scope>
    <source>
        <strain evidence="10 11">SMA15</strain>
    </source>
</reference>